<dbReference type="AlphaFoldDB" id="A0AAV4K0Y6"/>
<reference evidence="1 2" key="1">
    <citation type="journal article" date="2021" name="Elife">
        <title>Chloroplast acquisition without the gene transfer in kleptoplastic sea slugs, Plakobranchus ocellatus.</title>
        <authorList>
            <person name="Maeda T."/>
            <person name="Takahashi S."/>
            <person name="Yoshida T."/>
            <person name="Shimamura S."/>
            <person name="Takaki Y."/>
            <person name="Nagai Y."/>
            <person name="Toyoda A."/>
            <person name="Suzuki Y."/>
            <person name="Arimoto A."/>
            <person name="Ishii H."/>
            <person name="Satoh N."/>
            <person name="Nishiyama T."/>
            <person name="Hasebe M."/>
            <person name="Maruyama T."/>
            <person name="Minagawa J."/>
            <person name="Obokata J."/>
            <person name="Shigenobu S."/>
        </authorList>
    </citation>
    <scope>NUCLEOTIDE SEQUENCE [LARGE SCALE GENOMIC DNA]</scope>
</reference>
<protein>
    <submittedName>
        <fullName evidence="1">Uncharacterized protein</fullName>
    </submittedName>
</protein>
<keyword evidence="2" id="KW-1185">Reference proteome</keyword>
<dbReference type="Proteomes" id="UP000762676">
    <property type="component" value="Unassembled WGS sequence"/>
</dbReference>
<accession>A0AAV4K0Y6</accession>
<gene>
    <name evidence="1" type="ORF">ElyMa_001731700</name>
</gene>
<dbReference type="EMBL" id="BMAT01003506">
    <property type="protein sequence ID" value="GFS26847.1"/>
    <property type="molecule type" value="Genomic_DNA"/>
</dbReference>
<evidence type="ECO:0000313" key="2">
    <source>
        <dbReference type="Proteomes" id="UP000762676"/>
    </source>
</evidence>
<proteinExistence type="predicted"/>
<evidence type="ECO:0000313" key="1">
    <source>
        <dbReference type="EMBL" id="GFS26847.1"/>
    </source>
</evidence>
<sequence length="122" mass="13461">MKHNTPSQGSRSCISEAVKSVAVLGSIDTLILWQNVLRIFILLSHLMSSSTSAVFSSLVDVFGRPDFGSSSRLVRPSPNQAHYLHTRDLDIAPSPYVSAICLRTSEGLILLENNKKKKEKHL</sequence>
<comment type="caution">
    <text evidence="1">The sequence shown here is derived from an EMBL/GenBank/DDBJ whole genome shotgun (WGS) entry which is preliminary data.</text>
</comment>
<organism evidence="1 2">
    <name type="scientific">Elysia marginata</name>
    <dbReference type="NCBI Taxonomy" id="1093978"/>
    <lineage>
        <taxon>Eukaryota</taxon>
        <taxon>Metazoa</taxon>
        <taxon>Spiralia</taxon>
        <taxon>Lophotrochozoa</taxon>
        <taxon>Mollusca</taxon>
        <taxon>Gastropoda</taxon>
        <taxon>Heterobranchia</taxon>
        <taxon>Euthyneura</taxon>
        <taxon>Panpulmonata</taxon>
        <taxon>Sacoglossa</taxon>
        <taxon>Placobranchoidea</taxon>
        <taxon>Plakobranchidae</taxon>
        <taxon>Elysia</taxon>
    </lineage>
</organism>
<name>A0AAV4K0Y6_9GAST</name>